<name>A0ABY7ERA6_MYAAR</name>
<accession>A0ABY7ERA6</accession>
<dbReference type="InterPro" id="IPR012674">
    <property type="entry name" value="Calycin"/>
</dbReference>
<evidence type="ECO:0000259" key="4">
    <source>
        <dbReference type="Pfam" id="PF00061"/>
    </source>
</evidence>
<keyword evidence="6" id="KW-1185">Reference proteome</keyword>
<dbReference type="Gene3D" id="2.40.128.20">
    <property type="match status" value="2"/>
</dbReference>
<feature type="domain" description="Lipocalin/cytosolic fatty-acid binding" evidence="4">
    <location>
        <begin position="92"/>
        <end position="175"/>
    </location>
</feature>
<reference evidence="5" key="1">
    <citation type="submission" date="2022-11" db="EMBL/GenBank/DDBJ databases">
        <title>Centuries of genome instability and evolution in soft-shell clam transmissible cancer (bioRxiv).</title>
        <authorList>
            <person name="Hart S.F.M."/>
            <person name="Yonemitsu M.A."/>
            <person name="Giersch R.M."/>
            <person name="Beal B.F."/>
            <person name="Arriagada G."/>
            <person name="Davis B.W."/>
            <person name="Ostrander E.A."/>
            <person name="Goff S.P."/>
            <person name="Metzger M.J."/>
        </authorList>
    </citation>
    <scope>NUCLEOTIDE SEQUENCE</scope>
    <source>
        <strain evidence="5">MELC-2E11</strain>
        <tissue evidence="5">Siphon/mantle</tissue>
    </source>
</reference>
<dbReference type="PRINTS" id="PR01219">
    <property type="entry name" value="APOLIPOPROTD"/>
</dbReference>
<sequence>SPEANYWVVETDYDTYSLVYSCTDLEGFARAEIYWILARETSLPEATVNKLKQVLTAKELEYGKFTPNTHKDCPWKDGSKDVATGDAEAMDPNVPAKLSVTFNGSPRVPYWIVDTDYDTYSLVWSCTDIGGLLQADFAWILSRNNTLDNAIIEKLQNKLATFNINTKSFRQTDQSNCDY</sequence>
<dbReference type="Pfam" id="PF00061">
    <property type="entry name" value="Lipocalin"/>
    <property type="match status" value="2"/>
</dbReference>
<evidence type="ECO:0000313" key="5">
    <source>
        <dbReference type="EMBL" id="WAR11669.1"/>
    </source>
</evidence>
<evidence type="ECO:0000256" key="2">
    <source>
        <dbReference type="ARBA" id="ARBA00023121"/>
    </source>
</evidence>
<organism evidence="5 6">
    <name type="scientific">Mya arenaria</name>
    <name type="common">Soft-shell clam</name>
    <dbReference type="NCBI Taxonomy" id="6604"/>
    <lineage>
        <taxon>Eukaryota</taxon>
        <taxon>Metazoa</taxon>
        <taxon>Spiralia</taxon>
        <taxon>Lophotrochozoa</taxon>
        <taxon>Mollusca</taxon>
        <taxon>Bivalvia</taxon>
        <taxon>Autobranchia</taxon>
        <taxon>Heteroconchia</taxon>
        <taxon>Euheterodonta</taxon>
        <taxon>Imparidentia</taxon>
        <taxon>Neoheterodontei</taxon>
        <taxon>Myida</taxon>
        <taxon>Myoidea</taxon>
        <taxon>Myidae</taxon>
        <taxon>Mya</taxon>
    </lineage>
</organism>
<dbReference type="PANTHER" id="PTHR10612">
    <property type="entry name" value="APOLIPOPROTEIN D"/>
    <property type="match status" value="1"/>
</dbReference>
<feature type="non-terminal residue" evidence="5">
    <location>
        <position position="179"/>
    </location>
</feature>
<dbReference type="PANTHER" id="PTHR10612:SF34">
    <property type="entry name" value="APOLIPOPROTEIN D"/>
    <property type="match status" value="1"/>
</dbReference>
<evidence type="ECO:0000256" key="1">
    <source>
        <dbReference type="ARBA" id="ARBA00019890"/>
    </source>
</evidence>
<gene>
    <name evidence="5" type="ORF">MAR_025849</name>
</gene>
<dbReference type="EMBL" id="CP111019">
    <property type="protein sequence ID" value="WAR11669.1"/>
    <property type="molecule type" value="Genomic_DNA"/>
</dbReference>
<feature type="domain" description="Lipocalin/cytosolic fatty-acid binding" evidence="4">
    <location>
        <begin position="5"/>
        <end position="71"/>
    </location>
</feature>
<dbReference type="InterPro" id="IPR002969">
    <property type="entry name" value="ApolipopD"/>
</dbReference>
<dbReference type="Proteomes" id="UP001164746">
    <property type="component" value="Chromosome 8"/>
</dbReference>
<evidence type="ECO:0000313" key="6">
    <source>
        <dbReference type="Proteomes" id="UP001164746"/>
    </source>
</evidence>
<dbReference type="SUPFAM" id="SSF50814">
    <property type="entry name" value="Lipocalins"/>
    <property type="match status" value="2"/>
</dbReference>
<evidence type="ECO:0000256" key="3">
    <source>
        <dbReference type="ARBA" id="ARBA00023283"/>
    </source>
</evidence>
<protein>
    <recommendedName>
        <fullName evidence="1">Apolipoprotein D</fullName>
    </recommendedName>
</protein>
<keyword evidence="2" id="KW-0446">Lipid-binding</keyword>
<dbReference type="InterPro" id="IPR000566">
    <property type="entry name" value="Lipocln_cytosolic_FA-bd_dom"/>
</dbReference>
<proteinExistence type="predicted"/>
<keyword evidence="3" id="KW-0873">Pyrrolidone carboxylic acid</keyword>